<dbReference type="Proteomes" id="UP001153269">
    <property type="component" value="Unassembled WGS sequence"/>
</dbReference>
<dbReference type="AlphaFoldDB" id="A0A9N7VZK1"/>
<evidence type="ECO:0000313" key="2">
    <source>
        <dbReference type="Proteomes" id="UP001153269"/>
    </source>
</evidence>
<gene>
    <name evidence="1" type="ORF">PLEPLA_LOCUS45895</name>
</gene>
<accession>A0A9N7VZK1</accession>
<organism evidence="1 2">
    <name type="scientific">Pleuronectes platessa</name>
    <name type="common">European plaice</name>
    <dbReference type="NCBI Taxonomy" id="8262"/>
    <lineage>
        <taxon>Eukaryota</taxon>
        <taxon>Metazoa</taxon>
        <taxon>Chordata</taxon>
        <taxon>Craniata</taxon>
        <taxon>Vertebrata</taxon>
        <taxon>Euteleostomi</taxon>
        <taxon>Actinopterygii</taxon>
        <taxon>Neopterygii</taxon>
        <taxon>Teleostei</taxon>
        <taxon>Neoteleostei</taxon>
        <taxon>Acanthomorphata</taxon>
        <taxon>Carangaria</taxon>
        <taxon>Pleuronectiformes</taxon>
        <taxon>Pleuronectoidei</taxon>
        <taxon>Pleuronectidae</taxon>
        <taxon>Pleuronectes</taxon>
    </lineage>
</organism>
<evidence type="ECO:0000313" key="1">
    <source>
        <dbReference type="EMBL" id="CAB1458067.1"/>
    </source>
</evidence>
<reference evidence="1" key="1">
    <citation type="submission" date="2020-03" db="EMBL/GenBank/DDBJ databases">
        <authorList>
            <person name="Weist P."/>
        </authorList>
    </citation>
    <scope>NUCLEOTIDE SEQUENCE</scope>
</reference>
<proteinExistence type="predicted"/>
<comment type="caution">
    <text evidence="1">The sequence shown here is derived from an EMBL/GenBank/DDBJ whole genome shotgun (WGS) entry which is preliminary data.</text>
</comment>
<sequence>MRNGAGFCQRGQDSWEMRNVGCGPTEELEAQFESAVVSHRPQSVNEWRRCQSRPAASCLPGQFVLYSPNNTTTLPMLKTCHYSPPVTHWENHCLGVNCDPTFTQQLQQTTHPQLLCPSSSTPPSESNLPIPAVLTLAHLTLSTVYHL</sequence>
<name>A0A9N7VZK1_PLEPL</name>
<dbReference type="EMBL" id="CADEAL010004370">
    <property type="protein sequence ID" value="CAB1458067.1"/>
    <property type="molecule type" value="Genomic_DNA"/>
</dbReference>
<protein>
    <submittedName>
        <fullName evidence="1">Uncharacterized protein</fullName>
    </submittedName>
</protein>
<keyword evidence="2" id="KW-1185">Reference proteome</keyword>